<gene>
    <name evidence="1" type="ORF">CF651_04130</name>
</gene>
<comment type="caution">
    <text evidence="1">The sequence shown here is derived from an EMBL/GenBank/DDBJ whole genome shotgun (WGS) entry which is preliminary data.</text>
</comment>
<protein>
    <recommendedName>
        <fullName evidence="3">Post-SET domain-containing protein</fullName>
    </recommendedName>
</protein>
<dbReference type="OrthoDB" id="2609409at2"/>
<proteinExistence type="predicted"/>
<evidence type="ECO:0000313" key="2">
    <source>
        <dbReference type="Proteomes" id="UP000215509"/>
    </source>
</evidence>
<dbReference type="Proteomes" id="UP000215509">
    <property type="component" value="Unassembled WGS sequence"/>
</dbReference>
<dbReference type="EMBL" id="NMQW01000003">
    <property type="protein sequence ID" value="OXM87665.1"/>
    <property type="molecule type" value="Genomic_DNA"/>
</dbReference>
<name>A0A229UWX7_9BACL</name>
<accession>A0A229UWX7</accession>
<dbReference type="RefSeq" id="WP_094013591.1">
    <property type="nucleotide sequence ID" value="NZ_NMQW01000003.1"/>
</dbReference>
<reference evidence="1 2" key="1">
    <citation type="submission" date="2017-07" db="EMBL/GenBank/DDBJ databases">
        <title>Genome sequencing and assembly of Paenibacillus rigui.</title>
        <authorList>
            <person name="Mayilraj S."/>
        </authorList>
    </citation>
    <scope>NUCLEOTIDE SEQUENCE [LARGE SCALE GENOMIC DNA]</scope>
    <source>
        <strain evidence="1 2">JCM 16352</strain>
    </source>
</reference>
<evidence type="ECO:0000313" key="1">
    <source>
        <dbReference type="EMBL" id="OXM87665.1"/>
    </source>
</evidence>
<evidence type="ECO:0008006" key="3">
    <source>
        <dbReference type="Google" id="ProtNLM"/>
    </source>
</evidence>
<organism evidence="1 2">
    <name type="scientific">Paenibacillus rigui</name>
    <dbReference type="NCBI Taxonomy" id="554312"/>
    <lineage>
        <taxon>Bacteria</taxon>
        <taxon>Bacillati</taxon>
        <taxon>Bacillota</taxon>
        <taxon>Bacilli</taxon>
        <taxon>Bacillales</taxon>
        <taxon>Paenibacillaceae</taxon>
        <taxon>Paenibacillus</taxon>
    </lineage>
</organism>
<sequence>MFSLLCSNWSWDKDLQIIHADVRLEIDGEILIDEPLCVDVGLPALLLSVNHEVEPNRWAPAQEWSKMPFFCCGCGDPECRGYSFRVKHKRAEDVELTELEEREGGQSKEMGSYRVPYELYKSVVHGIAREYLDFVEGLDYHPYFADTVKVVKDLLQAQDKVE</sequence>
<dbReference type="AlphaFoldDB" id="A0A229UWX7"/>
<keyword evidence="2" id="KW-1185">Reference proteome</keyword>